<dbReference type="OrthoDB" id="5338195at2759"/>
<feature type="compositionally biased region" description="Low complexity" evidence="1">
    <location>
        <begin position="466"/>
        <end position="481"/>
    </location>
</feature>
<evidence type="ECO:0000313" key="3">
    <source>
        <dbReference type="Proteomes" id="UP000298327"/>
    </source>
</evidence>
<gene>
    <name evidence="2" type="ORF">EVG20_g216</name>
</gene>
<keyword evidence="3" id="KW-1185">Reference proteome</keyword>
<organism evidence="2 3">
    <name type="scientific">Dentipellis fragilis</name>
    <dbReference type="NCBI Taxonomy" id="205917"/>
    <lineage>
        <taxon>Eukaryota</taxon>
        <taxon>Fungi</taxon>
        <taxon>Dikarya</taxon>
        <taxon>Basidiomycota</taxon>
        <taxon>Agaricomycotina</taxon>
        <taxon>Agaricomycetes</taxon>
        <taxon>Russulales</taxon>
        <taxon>Hericiaceae</taxon>
        <taxon>Dentipellis</taxon>
    </lineage>
</organism>
<protein>
    <submittedName>
        <fullName evidence="2">Uncharacterized protein</fullName>
    </submittedName>
</protein>
<feature type="region of interest" description="Disordered" evidence="1">
    <location>
        <begin position="134"/>
        <end position="166"/>
    </location>
</feature>
<feature type="region of interest" description="Disordered" evidence="1">
    <location>
        <begin position="545"/>
        <end position="592"/>
    </location>
</feature>
<proteinExistence type="predicted"/>
<feature type="compositionally biased region" description="Low complexity" evidence="1">
    <location>
        <begin position="255"/>
        <end position="272"/>
    </location>
</feature>
<sequence length="592" mass="63461">MIKAQDFKLPVGPKPGWELDIEVDEEEEASELKSVAESFVVVNSLKQSRANWLTSTFPKFSSKARGGKASDAVPPPHTIRPLGKCDLLIGPHIFASTSLYEVHYLPSAPSTSARPPAPMPPTATWHSPAPYGAYVPYGQHTQPPQPPQYPQNHPMPVAATPPVQQRASTPLVSSVVADTPITPALIQQVNSAAGSDPILAKHLQLAASGKATADQLKTLGILIQTLAAGPSTVPPPQTTPINTYYPTQASEQRFTPAPSLTPSATPTPAPSGLATPSSYASYPYPGYQYASAPQYIPQPVTYPPRDFDVIIEFPEKPNDRWVIPRGTVVCERKPASGVLEEIDLTTALPFPKLDYLTSKNTPASVQEGEQAPPVVPQEAVTFKFTKVHQTVWDSLQRWSGGSEKLQENRDALLRLKVPEREFLQYRLREGDLLTQLKNAATSPYAMKSIKPAYGDKPKPRRRAPRKAPATPATAEEGTKPAAPKRRKSAVKPNAPPAPVRQIACIACGQTDVPLMLGGRFCRPCVDNGKAQNGFNMLNPPHPVASTPTPAGFSQPTSSTSVVPGQTAPSQNVHGTAGPTFAIPTVPGPPAHP</sequence>
<name>A0A4Y9ZH25_9AGAM</name>
<dbReference type="Proteomes" id="UP000298327">
    <property type="component" value="Unassembled WGS sequence"/>
</dbReference>
<feature type="region of interest" description="Disordered" evidence="1">
    <location>
        <begin position="447"/>
        <end position="495"/>
    </location>
</feature>
<feature type="region of interest" description="Disordered" evidence="1">
    <location>
        <begin position="252"/>
        <end position="272"/>
    </location>
</feature>
<dbReference type="AlphaFoldDB" id="A0A4Y9ZH25"/>
<comment type="caution">
    <text evidence="2">The sequence shown here is derived from an EMBL/GenBank/DDBJ whole genome shotgun (WGS) entry which is preliminary data.</text>
</comment>
<feature type="compositionally biased region" description="Polar residues" evidence="1">
    <location>
        <begin position="545"/>
        <end position="573"/>
    </location>
</feature>
<evidence type="ECO:0000313" key="2">
    <source>
        <dbReference type="EMBL" id="TFY72779.1"/>
    </source>
</evidence>
<dbReference type="EMBL" id="SEOQ01000005">
    <property type="protein sequence ID" value="TFY72779.1"/>
    <property type="molecule type" value="Genomic_DNA"/>
</dbReference>
<accession>A0A4Y9ZH25</accession>
<dbReference type="STRING" id="205917.A0A4Y9ZH25"/>
<reference evidence="2 3" key="1">
    <citation type="submission" date="2019-02" db="EMBL/GenBank/DDBJ databases">
        <title>Genome sequencing of the rare red list fungi Dentipellis fragilis.</title>
        <authorList>
            <person name="Buettner E."/>
            <person name="Kellner H."/>
        </authorList>
    </citation>
    <scope>NUCLEOTIDE SEQUENCE [LARGE SCALE GENOMIC DNA]</scope>
    <source>
        <strain evidence="2 3">DSM 105465</strain>
    </source>
</reference>
<evidence type="ECO:0000256" key="1">
    <source>
        <dbReference type="SAM" id="MobiDB-lite"/>
    </source>
</evidence>